<dbReference type="EC" id="2.7.7.49" evidence="1"/>
<dbReference type="GO" id="GO:0003677">
    <property type="term" value="F:DNA binding"/>
    <property type="evidence" value="ECO:0007669"/>
    <property type="project" value="UniProtKB-KW"/>
</dbReference>
<evidence type="ECO:0000256" key="8">
    <source>
        <dbReference type="ARBA" id="ARBA00022759"/>
    </source>
</evidence>
<keyword evidence="6" id="KW-0479">Metal-binding</keyword>
<evidence type="ECO:0000256" key="15">
    <source>
        <dbReference type="ARBA" id="ARBA00023172"/>
    </source>
</evidence>
<dbReference type="FunFam" id="3.30.70.270:FF:000020">
    <property type="entry name" value="Transposon Tf2-6 polyprotein-like Protein"/>
    <property type="match status" value="1"/>
</dbReference>
<evidence type="ECO:0000256" key="16">
    <source>
        <dbReference type="PROSITE-ProRule" id="PRU00047"/>
    </source>
</evidence>
<dbReference type="GO" id="GO:0008270">
    <property type="term" value="F:zinc ion binding"/>
    <property type="evidence" value="ECO:0007669"/>
    <property type="project" value="UniProtKB-KW"/>
</dbReference>
<dbReference type="SUPFAM" id="SSF56672">
    <property type="entry name" value="DNA/RNA polymerases"/>
    <property type="match status" value="1"/>
</dbReference>
<dbReference type="GO" id="GO:0006310">
    <property type="term" value="P:DNA recombination"/>
    <property type="evidence" value="ECO:0007669"/>
    <property type="project" value="UniProtKB-KW"/>
</dbReference>
<dbReference type="SUPFAM" id="SSF53098">
    <property type="entry name" value="Ribonuclease H-like"/>
    <property type="match status" value="1"/>
</dbReference>
<feature type="region of interest" description="Disordered" evidence="17">
    <location>
        <begin position="139"/>
        <end position="211"/>
    </location>
</feature>
<keyword evidence="22" id="KW-1185">Reference proteome</keyword>
<dbReference type="Pfam" id="PF08284">
    <property type="entry name" value="RVP_2"/>
    <property type="match status" value="1"/>
</dbReference>
<dbReference type="InterPro" id="IPR005162">
    <property type="entry name" value="Retrotrans_gag_dom"/>
</dbReference>
<evidence type="ECO:0000256" key="12">
    <source>
        <dbReference type="ARBA" id="ARBA00022918"/>
    </source>
</evidence>
<evidence type="ECO:0000256" key="6">
    <source>
        <dbReference type="ARBA" id="ARBA00022723"/>
    </source>
</evidence>
<evidence type="ECO:0000256" key="4">
    <source>
        <dbReference type="ARBA" id="ARBA00022695"/>
    </source>
</evidence>
<dbReference type="Pfam" id="PF17917">
    <property type="entry name" value="RT_RNaseH"/>
    <property type="match status" value="1"/>
</dbReference>
<dbReference type="InterPro" id="IPR001878">
    <property type="entry name" value="Znf_CCHC"/>
</dbReference>
<dbReference type="GO" id="GO:0004519">
    <property type="term" value="F:endonuclease activity"/>
    <property type="evidence" value="ECO:0007669"/>
    <property type="project" value="UniProtKB-KW"/>
</dbReference>
<dbReference type="GO" id="GO:0015074">
    <property type="term" value="P:DNA integration"/>
    <property type="evidence" value="ECO:0007669"/>
    <property type="project" value="UniProtKB-KW"/>
</dbReference>
<keyword evidence="3" id="KW-0808">Transferase</keyword>
<evidence type="ECO:0000256" key="17">
    <source>
        <dbReference type="SAM" id="MobiDB-lite"/>
    </source>
</evidence>
<evidence type="ECO:0000313" key="22">
    <source>
        <dbReference type="Proteomes" id="UP001418222"/>
    </source>
</evidence>
<accession>A0AAP0B8A4</accession>
<dbReference type="PANTHER" id="PTHR37984">
    <property type="entry name" value="PROTEIN CBG26694"/>
    <property type="match status" value="1"/>
</dbReference>
<evidence type="ECO:0000256" key="9">
    <source>
        <dbReference type="ARBA" id="ARBA00022801"/>
    </source>
</evidence>
<keyword evidence="8" id="KW-0255">Endonuclease</keyword>
<dbReference type="CDD" id="cd00303">
    <property type="entry name" value="retropepsin_like"/>
    <property type="match status" value="1"/>
</dbReference>
<dbReference type="PANTHER" id="PTHR37984:SF5">
    <property type="entry name" value="PROTEIN NYNRIN-LIKE"/>
    <property type="match status" value="1"/>
</dbReference>
<dbReference type="InterPro" id="IPR001584">
    <property type="entry name" value="Integrase_cat-core"/>
</dbReference>
<evidence type="ECO:0000259" key="19">
    <source>
        <dbReference type="PROSITE" id="PS50878"/>
    </source>
</evidence>
<evidence type="ECO:0000313" key="21">
    <source>
        <dbReference type="EMBL" id="KAK8931429.1"/>
    </source>
</evidence>
<dbReference type="InterPro" id="IPR041588">
    <property type="entry name" value="Integrase_H2C2"/>
</dbReference>
<feature type="region of interest" description="Disordered" evidence="17">
    <location>
        <begin position="235"/>
        <end position="269"/>
    </location>
</feature>
<keyword evidence="5" id="KW-0540">Nuclease</keyword>
<keyword evidence="16" id="KW-0863">Zinc-finger</keyword>
<dbReference type="InterPro" id="IPR000477">
    <property type="entry name" value="RT_dom"/>
</dbReference>
<name>A0AAP0B8A4_9ASPA</name>
<dbReference type="GO" id="GO:0004190">
    <property type="term" value="F:aspartic-type endopeptidase activity"/>
    <property type="evidence" value="ECO:0007669"/>
    <property type="project" value="UniProtKB-KW"/>
</dbReference>
<evidence type="ECO:0000256" key="5">
    <source>
        <dbReference type="ARBA" id="ARBA00022722"/>
    </source>
</evidence>
<dbReference type="Gene3D" id="2.40.70.10">
    <property type="entry name" value="Acid Proteases"/>
    <property type="match status" value="1"/>
</dbReference>
<evidence type="ECO:0000256" key="3">
    <source>
        <dbReference type="ARBA" id="ARBA00022679"/>
    </source>
</evidence>
<reference evidence="21 22" key="1">
    <citation type="journal article" date="2022" name="Nat. Plants">
        <title>Genomes of leafy and leafless Platanthera orchids illuminate the evolution of mycoheterotrophy.</title>
        <authorList>
            <person name="Li M.H."/>
            <person name="Liu K.W."/>
            <person name="Li Z."/>
            <person name="Lu H.C."/>
            <person name="Ye Q.L."/>
            <person name="Zhang D."/>
            <person name="Wang J.Y."/>
            <person name="Li Y.F."/>
            <person name="Zhong Z.M."/>
            <person name="Liu X."/>
            <person name="Yu X."/>
            <person name="Liu D.K."/>
            <person name="Tu X.D."/>
            <person name="Liu B."/>
            <person name="Hao Y."/>
            <person name="Liao X.Y."/>
            <person name="Jiang Y.T."/>
            <person name="Sun W.H."/>
            <person name="Chen J."/>
            <person name="Chen Y.Q."/>
            <person name="Ai Y."/>
            <person name="Zhai J.W."/>
            <person name="Wu S.S."/>
            <person name="Zhou Z."/>
            <person name="Hsiao Y.Y."/>
            <person name="Wu W.L."/>
            <person name="Chen Y.Y."/>
            <person name="Lin Y.F."/>
            <person name="Hsu J.L."/>
            <person name="Li C.Y."/>
            <person name="Wang Z.W."/>
            <person name="Zhao X."/>
            <person name="Zhong W.Y."/>
            <person name="Ma X.K."/>
            <person name="Ma L."/>
            <person name="Huang J."/>
            <person name="Chen G.Z."/>
            <person name="Huang M.Z."/>
            <person name="Huang L."/>
            <person name="Peng D.H."/>
            <person name="Luo Y.B."/>
            <person name="Zou S.Q."/>
            <person name="Chen S.P."/>
            <person name="Lan S."/>
            <person name="Tsai W.C."/>
            <person name="Van de Peer Y."/>
            <person name="Liu Z.J."/>
        </authorList>
    </citation>
    <scope>NUCLEOTIDE SEQUENCE [LARGE SCALE GENOMIC DNA]</scope>
    <source>
        <strain evidence="21">Lor287</strain>
    </source>
</reference>
<feature type="compositionally biased region" description="Basic residues" evidence="17">
    <location>
        <begin position="187"/>
        <end position="196"/>
    </location>
</feature>
<dbReference type="CDD" id="cd09274">
    <property type="entry name" value="RNase_HI_RT_Ty3"/>
    <property type="match status" value="1"/>
</dbReference>
<keyword evidence="10" id="KW-0460">Magnesium</keyword>
<keyword evidence="2" id="KW-0645">Protease</keyword>
<dbReference type="PROSITE" id="PS50878">
    <property type="entry name" value="RT_POL"/>
    <property type="match status" value="1"/>
</dbReference>
<dbReference type="Gene3D" id="3.30.420.10">
    <property type="entry name" value="Ribonuclease H-like superfamily/Ribonuclease H"/>
    <property type="match status" value="1"/>
</dbReference>
<feature type="region of interest" description="Disordered" evidence="17">
    <location>
        <begin position="1408"/>
        <end position="1439"/>
    </location>
</feature>
<dbReference type="PROSITE" id="PS50158">
    <property type="entry name" value="ZF_CCHC"/>
    <property type="match status" value="1"/>
</dbReference>
<dbReference type="Pfam" id="PF00078">
    <property type="entry name" value="RVT_1"/>
    <property type="match status" value="1"/>
</dbReference>
<evidence type="ECO:0000256" key="10">
    <source>
        <dbReference type="ARBA" id="ARBA00022842"/>
    </source>
</evidence>
<keyword evidence="14" id="KW-0238">DNA-binding</keyword>
<dbReference type="GO" id="GO:0003964">
    <property type="term" value="F:RNA-directed DNA polymerase activity"/>
    <property type="evidence" value="ECO:0007669"/>
    <property type="project" value="UniProtKB-KW"/>
</dbReference>
<evidence type="ECO:0000256" key="11">
    <source>
        <dbReference type="ARBA" id="ARBA00022908"/>
    </source>
</evidence>
<dbReference type="Pfam" id="PF17921">
    <property type="entry name" value="Integrase_H2C2"/>
    <property type="match status" value="1"/>
</dbReference>
<dbReference type="SUPFAM" id="SSF50630">
    <property type="entry name" value="Acid proteases"/>
    <property type="match status" value="1"/>
</dbReference>
<evidence type="ECO:0000256" key="7">
    <source>
        <dbReference type="ARBA" id="ARBA00022750"/>
    </source>
</evidence>
<feature type="compositionally biased region" description="Basic and acidic residues" evidence="17">
    <location>
        <begin position="169"/>
        <end position="186"/>
    </location>
</feature>
<dbReference type="InterPro" id="IPR043128">
    <property type="entry name" value="Rev_trsase/Diguanyl_cyclase"/>
</dbReference>
<dbReference type="GO" id="GO:0003887">
    <property type="term" value="F:DNA-directed DNA polymerase activity"/>
    <property type="evidence" value="ECO:0007669"/>
    <property type="project" value="UniProtKB-KW"/>
</dbReference>
<keyword evidence="9" id="KW-0378">Hydrolase</keyword>
<dbReference type="CDD" id="cd01647">
    <property type="entry name" value="RT_LTR"/>
    <property type="match status" value="1"/>
</dbReference>
<dbReference type="PROSITE" id="PS50994">
    <property type="entry name" value="INTEGRASE"/>
    <property type="match status" value="1"/>
</dbReference>
<proteinExistence type="predicted"/>
<keyword evidence="16" id="KW-0862">Zinc</keyword>
<keyword evidence="11" id="KW-0229">DNA integration</keyword>
<dbReference type="InterPro" id="IPR036397">
    <property type="entry name" value="RNaseH_sf"/>
</dbReference>
<keyword evidence="15" id="KW-0233">DNA recombination</keyword>
<dbReference type="InterPro" id="IPR012337">
    <property type="entry name" value="RNaseH-like_sf"/>
</dbReference>
<dbReference type="Pfam" id="PF24626">
    <property type="entry name" value="SH3_Tf2-1"/>
    <property type="match status" value="1"/>
</dbReference>
<feature type="domain" description="CCHC-type" evidence="18">
    <location>
        <begin position="221"/>
        <end position="237"/>
    </location>
</feature>
<dbReference type="Gene3D" id="1.10.340.70">
    <property type="match status" value="1"/>
</dbReference>
<keyword evidence="12" id="KW-0695">RNA-directed DNA polymerase</keyword>
<comment type="caution">
    <text evidence="21">The sequence shown here is derived from an EMBL/GenBank/DDBJ whole genome shotgun (WGS) entry which is preliminary data.</text>
</comment>
<keyword evidence="13" id="KW-0239">DNA-directed DNA polymerase</keyword>
<evidence type="ECO:0000256" key="14">
    <source>
        <dbReference type="ARBA" id="ARBA00023125"/>
    </source>
</evidence>
<dbReference type="Proteomes" id="UP001418222">
    <property type="component" value="Unassembled WGS sequence"/>
</dbReference>
<dbReference type="Pfam" id="PF03732">
    <property type="entry name" value="Retrotrans_gag"/>
    <property type="match status" value="1"/>
</dbReference>
<dbReference type="GO" id="GO:0006508">
    <property type="term" value="P:proteolysis"/>
    <property type="evidence" value="ECO:0007669"/>
    <property type="project" value="UniProtKB-KW"/>
</dbReference>
<dbReference type="Gene3D" id="3.30.70.270">
    <property type="match status" value="2"/>
</dbReference>
<dbReference type="InterPro" id="IPR021109">
    <property type="entry name" value="Peptidase_aspartic_dom_sf"/>
</dbReference>
<protein>
    <recommendedName>
        <fullName evidence="1">RNA-directed DNA polymerase</fullName>
        <ecNumber evidence="1">2.7.7.49</ecNumber>
    </recommendedName>
</protein>
<evidence type="ECO:0000256" key="1">
    <source>
        <dbReference type="ARBA" id="ARBA00012493"/>
    </source>
</evidence>
<dbReference type="InterPro" id="IPR041373">
    <property type="entry name" value="RT_RNaseH"/>
</dbReference>
<dbReference type="InterPro" id="IPR043502">
    <property type="entry name" value="DNA/RNA_pol_sf"/>
</dbReference>
<feature type="domain" description="Integrase catalytic" evidence="20">
    <location>
        <begin position="1028"/>
        <end position="1193"/>
    </location>
</feature>
<evidence type="ECO:0000259" key="20">
    <source>
        <dbReference type="PROSITE" id="PS50994"/>
    </source>
</evidence>
<dbReference type="InterPro" id="IPR056924">
    <property type="entry name" value="SH3_Tf2-1"/>
</dbReference>
<gene>
    <name evidence="21" type="ORF">KSP39_PZI016937</name>
</gene>
<evidence type="ECO:0000259" key="18">
    <source>
        <dbReference type="PROSITE" id="PS50158"/>
    </source>
</evidence>
<feature type="region of interest" description="Disordered" evidence="17">
    <location>
        <begin position="1464"/>
        <end position="1498"/>
    </location>
</feature>
<dbReference type="EMBL" id="JBBWWQ010000014">
    <property type="protein sequence ID" value="KAK8931429.1"/>
    <property type="molecule type" value="Genomic_DNA"/>
</dbReference>
<keyword evidence="4" id="KW-0548">Nucleotidyltransferase</keyword>
<sequence>MHCPSYYAVSLAATLLEGYARQWWRSILQTTYRNRCLTDVSWRSFSTLMMEHYISSSDRTELQERFLHLRQGTMTVTEYQREFSHLARYAGIMAIEDENRAKRFFQGRNDSIRQPLMTAAHAPFEVIVHLAKTMEADIKTTRERNKLKRISETPQGQDHRAQGRHQRARGNDRGDHRGYDRGDRHQPPRNHHRRRTPPPPPAQQRALPAPAYAAEQRPFERRCFHCNELGHLRPQCPLLAPREGHRDNYRGGVRGRGQPGRGQQQPPQQAYALDLGRDRATADVVNGILWINDRAARALFDTGATRSFVSHDFIHQEPGVVYLTGNPLRVRLPDGSEMISSDLCKFRVKINDQEMEVEAAVLQLSGFDLILGMDWLAEHAAQKDCQNRRVTLQAPMGGTFTYQGIPFISRLMLNSIQATKATMRGDEVFVVYFEMVGQTMELAEIKVVKEFPDVFPEKLLGLPPHREEDFKIHLLPGARPVSRSPYRMAPKELTEFRVQLQELVDSGFVRPSSSPWGAPVLFVKKKDGSLRLCIDYQELNRLTVKNTYPLPRIEELFDQLQGARCFSKLDLRSGYYQLRIDDKDIEKTVFCSRYGQYEFTVMPFGLTNAPAAFMSLMNRVFEPFLDQFVIVFIDDILVYSESEEQHVTHLEKVLQKLREHHLYAKFSKCEFWLKEVSFLGHIVSANGIAVNPAKIRAVRDWPQLCSAADVRSFLGLAGYYRKFVEGFSKIALPLTSLTKKDASFIWTPQCEGAFQELKERLTSAPILTIPSGQEGFQVYTDACQQGLGAVLMQHGKVVAYASRQLKVHEKNYATHDLELGAVVFALKIWRHYLYGVRCELFSDHKSLKYVFTQRELNMRQRRWLEFLCGYDFDLQYHPSKANTVADALSRNPLASASWMIGTPRDIVREIKFDLRDRIKDAQSDDPLFEDGIARLKAGKEHPDFQIRDGILYFRDRMFVPSGGQFRHEILYESHHTCYSIHPGITKMYADLKKTFWWPGMKRDVITFVTHCPTCQLVKAECKSPAGLLQPLPVPEWKFEDISMDFIHGLPRSRTGNDSIWVVVDRLTKVARFIPNRQDDGVGKLVRLFIENVVRYHGVPRTIVSDRDGRFTSNEWRSVQAYLGTKLAFNTSFHPQTDGQTERTNRTLEDLLRLCLVDKKEPWERLLPLVEFSYNNTYQASIGMAPYEALYDRKCRTPLSWAQDADSRALGPIFMENMTEIIQMIQERMREAQSRQAKYYDARHRHVEFAMGDKVYLKIRPRHGVSRLRRQRKLSPRYMGPYTITERIGEVAYRLELPPELLGLHDVFHVSSLRRALLRPEHAIQEAPGPVEPDRSVPLKPVRIMDTETKVLRCKRVPLVRVQWDNCGTEESTWEHEDQMHELYPDLFTSDLLLDDLRRLRPPEAVFPAMEASDHPPQPPPPLRVSTLHGACEGEEESPRPLLKALEAKGLDGIRSGGLFIRTKRKRQKKGPLFSFSGHHRRRPAAGSPPTGGLPRDHRRRRRTAAGRLPAGAPIPGAFAGGNGRSHRCSGRLFFLATRMASRWLHGPMGLPMEQERMEDHRRDPVDEEFQEPVRTVYEDFRVLF</sequence>
<dbReference type="Gene3D" id="3.10.10.10">
    <property type="entry name" value="HIV Type 1 Reverse Transcriptase, subunit A, domain 1"/>
    <property type="match status" value="1"/>
</dbReference>
<evidence type="ECO:0000256" key="13">
    <source>
        <dbReference type="ARBA" id="ARBA00022932"/>
    </source>
</evidence>
<dbReference type="InterPro" id="IPR050951">
    <property type="entry name" value="Retrovirus_Pol_polyprotein"/>
</dbReference>
<organism evidence="21 22">
    <name type="scientific">Platanthera zijinensis</name>
    <dbReference type="NCBI Taxonomy" id="2320716"/>
    <lineage>
        <taxon>Eukaryota</taxon>
        <taxon>Viridiplantae</taxon>
        <taxon>Streptophyta</taxon>
        <taxon>Embryophyta</taxon>
        <taxon>Tracheophyta</taxon>
        <taxon>Spermatophyta</taxon>
        <taxon>Magnoliopsida</taxon>
        <taxon>Liliopsida</taxon>
        <taxon>Asparagales</taxon>
        <taxon>Orchidaceae</taxon>
        <taxon>Orchidoideae</taxon>
        <taxon>Orchideae</taxon>
        <taxon>Orchidinae</taxon>
        <taxon>Platanthera</taxon>
    </lineage>
</organism>
<keyword evidence="7" id="KW-0064">Aspartyl protease</keyword>
<feature type="domain" description="Reverse transcriptase" evidence="19">
    <location>
        <begin position="504"/>
        <end position="683"/>
    </location>
</feature>
<evidence type="ECO:0000256" key="2">
    <source>
        <dbReference type="ARBA" id="ARBA00022670"/>
    </source>
</evidence>